<feature type="region of interest" description="Disordered" evidence="1">
    <location>
        <begin position="1"/>
        <end position="33"/>
    </location>
</feature>
<organism evidence="2 3">
    <name type="scientific">Micromonospora chaiyaphumensis</name>
    <dbReference type="NCBI Taxonomy" id="307119"/>
    <lineage>
        <taxon>Bacteria</taxon>
        <taxon>Bacillati</taxon>
        <taxon>Actinomycetota</taxon>
        <taxon>Actinomycetes</taxon>
        <taxon>Micromonosporales</taxon>
        <taxon>Micromonosporaceae</taxon>
        <taxon>Micromonospora</taxon>
    </lineage>
</organism>
<proteinExistence type="predicted"/>
<accession>A0A1C4W3V7</accession>
<evidence type="ECO:0000256" key="1">
    <source>
        <dbReference type="SAM" id="MobiDB-lite"/>
    </source>
</evidence>
<name>A0A1C4W3V7_9ACTN</name>
<evidence type="ECO:0000313" key="3">
    <source>
        <dbReference type="Proteomes" id="UP000199629"/>
    </source>
</evidence>
<protein>
    <submittedName>
        <fullName evidence="2">Uncharacterized protein</fullName>
    </submittedName>
</protein>
<dbReference type="AlphaFoldDB" id="A0A1C4W3V7"/>
<dbReference type="EMBL" id="FMCS01000003">
    <property type="protein sequence ID" value="SCE90729.1"/>
    <property type="molecule type" value="Genomic_DNA"/>
</dbReference>
<keyword evidence="3" id="KW-1185">Reference proteome</keyword>
<evidence type="ECO:0000313" key="2">
    <source>
        <dbReference type="EMBL" id="SCE90729.1"/>
    </source>
</evidence>
<sequence length="103" mass="11010">MKAIYPDNGDGDREAHPQAVPGLRPDTEGAADGTSLTLEVNGEVFACRPNESGGTDYTWLSGPNPGYGFGVSPTLNQSLDEHVQNIRDFLDIVDPATGYLEDD</sequence>
<dbReference type="Proteomes" id="UP000199629">
    <property type="component" value="Unassembled WGS sequence"/>
</dbReference>
<reference evidence="3" key="1">
    <citation type="submission" date="2016-06" db="EMBL/GenBank/DDBJ databases">
        <authorList>
            <person name="Varghese N."/>
            <person name="Submissions Spin"/>
        </authorList>
    </citation>
    <scope>NUCLEOTIDE SEQUENCE [LARGE SCALE GENOMIC DNA]</scope>
    <source>
        <strain evidence="3">DSM 45246</strain>
    </source>
</reference>
<dbReference type="RefSeq" id="WP_091261748.1">
    <property type="nucleotide sequence ID" value="NZ_FMCS01000003.1"/>
</dbReference>
<gene>
    <name evidence="2" type="ORF">GA0070214_103177</name>
</gene>